<protein>
    <submittedName>
        <fullName evidence="3">Uncharacterized protein</fullName>
    </submittedName>
</protein>
<keyword evidence="2" id="KW-0812">Transmembrane</keyword>
<accession>A0A543NLP9</accession>
<name>A0A543NLP9_9ACTN</name>
<dbReference type="Proteomes" id="UP000317422">
    <property type="component" value="Unassembled WGS sequence"/>
</dbReference>
<evidence type="ECO:0000256" key="2">
    <source>
        <dbReference type="SAM" id="Phobius"/>
    </source>
</evidence>
<keyword evidence="2" id="KW-0472">Membrane</keyword>
<evidence type="ECO:0000256" key="1">
    <source>
        <dbReference type="SAM" id="MobiDB-lite"/>
    </source>
</evidence>
<feature type="region of interest" description="Disordered" evidence="1">
    <location>
        <begin position="1"/>
        <end position="42"/>
    </location>
</feature>
<proteinExistence type="predicted"/>
<dbReference type="EMBL" id="VFQC01000001">
    <property type="protein sequence ID" value="TQN32761.1"/>
    <property type="molecule type" value="Genomic_DNA"/>
</dbReference>
<feature type="transmembrane region" description="Helical" evidence="2">
    <location>
        <begin position="46"/>
        <end position="68"/>
    </location>
</feature>
<keyword evidence="4" id="KW-1185">Reference proteome</keyword>
<comment type="caution">
    <text evidence="3">The sequence shown here is derived from an EMBL/GenBank/DDBJ whole genome shotgun (WGS) entry which is preliminary data.</text>
</comment>
<sequence length="192" mass="20653">MTGPSSPAPEEGRTGESGARSPIRGMSLWPPPRSNRHTGKRSRRGVLVAVAAGAVLLAGTTGAAVLGLEWRSSTTEDGVPEPYAGSWRGEMSQRDEAGNHVVDWGAEVTLEPGAQRGSAEWFTLNCRGSLRLTERDGQDLVFDYVETYDPEEHCVDESELELRPGDTDGELRARWNAVSHDGTSMVSTGTLS</sequence>
<gene>
    <name evidence="3" type="ORF">FHX37_2743</name>
</gene>
<dbReference type="RefSeq" id="WP_141924216.1">
    <property type="nucleotide sequence ID" value="NZ_VFQC01000001.1"/>
</dbReference>
<evidence type="ECO:0000313" key="4">
    <source>
        <dbReference type="Proteomes" id="UP000317422"/>
    </source>
</evidence>
<organism evidence="3 4">
    <name type="scientific">Haloactinospora alba</name>
    <dbReference type="NCBI Taxonomy" id="405555"/>
    <lineage>
        <taxon>Bacteria</taxon>
        <taxon>Bacillati</taxon>
        <taxon>Actinomycetota</taxon>
        <taxon>Actinomycetes</taxon>
        <taxon>Streptosporangiales</taxon>
        <taxon>Nocardiopsidaceae</taxon>
        <taxon>Haloactinospora</taxon>
    </lineage>
</organism>
<dbReference type="OrthoDB" id="3427496at2"/>
<evidence type="ECO:0000313" key="3">
    <source>
        <dbReference type="EMBL" id="TQN32761.1"/>
    </source>
</evidence>
<dbReference type="AlphaFoldDB" id="A0A543NLP9"/>
<keyword evidence="2" id="KW-1133">Transmembrane helix</keyword>
<reference evidence="3 4" key="1">
    <citation type="submission" date="2019-06" db="EMBL/GenBank/DDBJ databases">
        <title>Sequencing the genomes of 1000 actinobacteria strains.</title>
        <authorList>
            <person name="Klenk H.-P."/>
        </authorList>
    </citation>
    <scope>NUCLEOTIDE SEQUENCE [LARGE SCALE GENOMIC DNA]</scope>
    <source>
        <strain evidence="3 4">DSM 45015</strain>
    </source>
</reference>